<evidence type="ECO:0000313" key="2">
    <source>
        <dbReference type="Proteomes" id="UP000215914"/>
    </source>
</evidence>
<name>A0A9K3NH40_HELAN</name>
<organism evidence="1 2">
    <name type="scientific">Helianthus annuus</name>
    <name type="common">Common sunflower</name>
    <dbReference type="NCBI Taxonomy" id="4232"/>
    <lineage>
        <taxon>Eukaryota</taxon>
        <taxon>Viridiplantae</taxon>
        <taxon>Streptophyta</taxon>
        <taxon>Embryophyta</taxon>
        <taxon>Tracheophyta</taxon>
        <taxon>Spermatophyta</taxon>
        <taxon>Magnoliopsida</taxon>
        <taxon>eudicotyledons</taxon>
        <taxon>Gunneridae</taxon>
        <taxon>Pentapetalae</taxon>
        <taxon>asterids</taxon>
        <taxon>campanulids</taxon>
        <taxon>Asterales</taxon>
        <taxon>Asteraceae</taxon>
        <taxon>Asteroideae</taxon>
        <taxon>Heliantheae alliance</taxon>
        <taxon>Heliantheae</taxon>
        <taxon>Helianthus</taxon>
    </lineage>
</organism>
<protein>
    <submittedName>
        <fullName evidence="1">Uncharacterized protein</fullName>
    </submittedName>
</protein>
<keyword evidence="2" id="KW-1185">Reference proteome</keyword>
<gene>
    <name evidence="1" type="ORF">HanXRQr2_Chr07g0312551</name>
</gene>
<reference evidence="1" key="1">
    <citation type="journal article" date="2017" name="Nature">
        <title>The sunflower genome provides insights into oil metabolism, flowering and Asterid evolution.</title>
        <authorList>
            <person name="Badouin H."/>
            <person name="Gouzy J."/>
            <person name="Grassa C.J."/>
            <person name="Murat F."/>
            <person name="Staton S.E."/>
            <person name="Cottret L."/>
            <person name="Lelandais-Briere C."/>
            <person name="Owens G.L."/>
            <person name="Carrere S."/>
            <person name="Mayjonade B."/>
            <person name="Legrand L."/>
            <person name="Gill N."/>
            <person name="Kane N.C."/>
            <person name="Bowers J.E."/>
            <person name="Hubner S."/>
            <person name="Bellec A."/>
            <person name="Berard A."/>
            <person name="Berges H."/>
            <person name="Blanchet N."/>
            <person name="Boniface M.C."/>
            <person name="Brunel D."/>
            <person name="Catrice O."/>
            <person name="Chaidir N."/>
            <person name="Claudel C."/>
            <person name="Donnadieu C."/>
            <person name="Faraut T."/>
            <person name="Fievet G."/>
            <person name="Helmstetter N."/>
            <person name="King M."/>
            <person name="Knapp S.J."/>
            <person name="Lai Z."/>
            <person name="Le Paslier M.C."/>
            <person name="Lippi Y."/>
            <person name="Lorenzon L."/>
            <person name="Mandel J.R."/>
            <person name="Marage G."/>
            <person name="Marchand G."/>
            <person name="Marquand E."/>
            <person name="Bret-Mestries E."/>
            <person name="Morien E."/>
            <person name="Nambeesan S."/>
            <person name="Nguyen T."/>
            <person name="Pegot-Espagnet P."/>
            <person name="Pouilly N."/>
            <person name="Raftis F."/>
            <person name="Sallet E."/>
            <person name="Schiex T."/>
            <person name="Thomas J."/>
            <person name="Vandecasteele C."/>
            <person name="Vares D."/>
            <person name="Vear F."/>
            <person name="Vautrin S."/>
            <person name="Crespi M."/>
            <person name="Mangin B."/>
            <person name="Burke J.M."/>
            <person name="Salse J."/>
            <person name="Munos S."/>
            <person name="Vincourt P."/>
            <person name="Rieseberg L.H."/>
            <person name="Langlade N.B."/>
        </authorList>
    </citation>
    <scope>NUCLEOTIDE SEQUENCE</scope>
    <source>
        <tissue evidence="1">Leaves</tissue>
    </source>
</reference>
<dbReference type="EMBL" id="MNCJ02000322">
    <property type="protein sequence ID" value="KAF5800136.1"/>
    <property type="molecule type" value="Genomic_DNA"/>
</dbReference>
<comment type="caution">
    <text evidence="1">The sequence shown here is derived from an EMBL/GenBank/DDBJ whole genome shotgun (WGS) entry which is preliminary data.</text>
</comment>
<reference evidence="1" key="2">
    <citation type="submission" date="2020-06" db="EMBL/GenBank/DDBJ databases">
        <title>Helianthus annuus Genome sequencing and assembly Release 2.</title>
        <authorList>
            <person name="Gouzy J."/>
            <person name="Langlade N."/>
            <person name="Munos S."/>
        </authorList>
    </citation>
    <scope>NUCLEOTIDE SEQUENCE</scope>
    <source>
        <tissue evidence="1">Leaves</tissue>
    </source>
</reference>
<proteinExistence type="predicted"/>
<dbReference type="Gramene" id="mRNA:HanXRQr2_Chr07g0312551">
    <property type="protein sequence ID" value="mRNA:HanXRQr2_Chr07g0312551"/>
    <property type="gene ID" value="HanXRQr2_Chr07g0312551"/>
</dbReference>
<evidence type="ECO:0000313" key="1">
    <source>
        <dbReference type="EMBL" id="KAF5800136.1"/>
    </source>
</evidence>
<dbReference type="Proteomes" id="UP000215914">
    <property type="component" value="Unassembled WGS sequence"/>
</dbReference>
<sequence>MSILYTRSFRLSLQLVRYATTICPTANDSEHTNNATSAAVKPLLPPPNTYAALIDTNNKETTEQTVVIPKYGPLDNPGPSHSPYTPARITNQINSMFIKTNQQFAKLIYTLIDLLTPDKYTSRIKFLYLFLT</sequence>
<dbReference type="AlphaFoldDB" id="A0A9K3NH40"/>
<accession>A0A9K3NH40</accession>